<dbReference type="InterPro" id="IPR035595">
    <property type="entry name" value="UDP_glycos_trans_CS"/>
</dbReference>
<evidence type="ECO:0000256" key="2">
    <source>
        <dbReference type="ARBA" id="ARBA00022676"/>
    </source>
</evidence>
<comment type="caution">
    <text evidence="7">The sequence shown here is derived from an EMBL/GenBank/DDBJ whole genome shotgun (WGS) entry which is preliminary data.</text>
</comment>
<feature type="domain" description="Glycosyltransferase N-terminal" evidence="6">
    <location>
        <begin position="5"/>
        <end position="129"/>
    </location>
</feature>
<evidence type="ECO:0000256" key="5">
    <source>
        <dbReference type="RuleBase" id="RU362057"/>
    </source>
</evidence>
<dbReference type="CDD" id="cd03784">
    <property type="entry name" value="GT1_Gtf-like"/>
    <property type="match status" value="1"/>
</dbReference>
<keyword evidence="8" id="KW-1185">Reference proteome</keyword>
<dbReference type="GO" id="GO:0080044">
    <property type="term" value="F:quercetin 7-O-glucosyltransferase activity"/>
    <property type="evidence" value="ECO:0007669"/>
    <property type="project" value="TreeGrafter"/>
</dbReference>
<keyword evidence="2 4" id="KW-0328">Glycosyltransferase</keyword>
<dbReference type="AlphaFoldDB" id="A0A2U1KP85"/>
<dbReference type="GO" id="GO:0080043">
    <property type="term" value="F:quercetin 3-O-glucosyltransferase activity"/>
    <property type="evidence" value="ECO:0007669"/>
    <property type="project" value="TreeGrafter"/>
</dbReference>
<protein>
    <recommendedName>
        <fullName evidence="5">Glycosyltransferase</fullName>
        <ecNumber evidence="5">2.4.1.-</ecNumber>
    </recommendedName>
</protein>
<dbReference type="Proteomes" id="UP000245207">
    <property type="component" value="Unassembled WGS sequence"/>
</dbReference>
<accession>A0A2U1KP85</accession>
<gene>
    <name evidence="7" type="ORF">CTI12_AA580520</name>
</gene>
<dbReference type="PROSITE" id="PS00375">
    <property type="entry name" value="UDPGT"/>
    <property type="match status" value="1"/>
</dbReference>
<name>A0A2U1KP85_ARTAN</name>
<proteinExistence type="inferred from homology"/>
<dbReference type="InterPro" id="IPR058980">
    <property type="entry name" value="Glyco_transf_N"/>
</dbReference>
<dbReference type="Gene3D" id="3.40.50.2000">
    <property type="entry name" value="Glycogen Phosphorylase B"/>
    <property type="match status" value="2"/>
</dbReference>
<evidence type="ECO:0000259" key="6">
    <source>
        <dbReference type="Pfam" id="PF26168"/>
    </source>
</evidence>
<organism evidence="7 8">
    <name type="scientific">Artemisia annua</name>
    <name type="common">Sweet wormwood</name>
    <dbReference type="NCBI Taxonomy" id="35608"/>
    <lineage>
        <taxon>Eukaryota</taxon>
        <taxon>Viridiplantae</taxon>
        <taxon>Streptophyta</taxon>
        <taxon>Embryophyta</taxon>
        <taxon>Tracheophyta</taxon>
        <taxon>Spermatophyta</taxon>
        <taxon>Magnoliopsida</taxon>
        <taxon>eudicotyledons</taxon>
        <taxon>Gunneridae</taxon>
        <taxon>Pentapetalae</taxon>
        <taxon>asterids</taxon>
        <taxon>campanulids</taxon>
        <taxon>Asterales</taxon>
        <taxon>Asteraceae</taxon>
        <taxon>Asteroideae</taxon>
        <taxon>Anthemideae</taxon>
        <taxon>Artemisiinae</taxon>
        <taxon>Artemisia</taxon>
    </lineage>
</organism>
<evidence type="ECO:0000313" key="8">
    <source>
        <dbReference type="Proteomes" id="UP000245207"/>
    </source>
</evidence>
<dbReference type="InterPro" id="IPR002213">
    <property type="entry name" value="UDP_glucos_trans"/>
</dbReference>
<dbReference type="Pfam" id="PF26168">
    <property type="entry name" value="Glyco_transf_N"/>
    <property type="match status" value="1"/>
</dbReference>
<dbReference type="SUPFAM" id="SSF53756">
    <property type="entry name" value="UDP-Glycosyltransferase/glycogen phosphorylase"/>
    <property type="match status" value="1"/>
</dbReference>
<dbReference type="EMBL" id="PKPP01015534">
    <property type="protein sequence ID" value="PWA38531.1"/>
    <property type="molecule type" value="Genomic_DNA"/>
</dbReference>
<keyword evidence="3 4" id="KW-0808">Transferase</keyword>
<dbReference type="OrthoDB" id="5835829at2759"/>
<dbReference type="Pfam" id="PF00201">
    <property type="entry name" value="UDPGT"/>
    <property type="match status" value="1"/>
</dbReference>
<sequence length="473" mass="52569">MPHAVCVPAPVQGHINPMLKLAKILHSKGFLITFVNTEFNHERLIRSRGSDAVRGLPSFHFETIPDGLLSPQNYDVTQDVPTMAKSVDETALVPFKSLLTKINASYSPVTCIVADIFMVFTIEAAKEFNIPEILFWTSGAGSLICYDQYPNLLEKGLFPLKDSSYLENGYLDKVIDFIPTMGGMRLKDVPTFIRIIYPGDEFMVQFIQTLLDRAKNADAIVCNTFDELEGDILDMLSTIFPPCYAIGPLNVLENKIGDEALASIKTNLWKEDHECITWLDSKAHASVIYVNFGSIAVMTSQQLVELCWGLAKSNCSFLWVIRPDLVVGEKAVLPNEFLAETSDRGLLASWCPQEQVLNHPSVGGFLTHCGWNSTIESISNGVPMICSPLFSDQQPNCWWSCNKWGIAMEADSAAKSDEIRKLVVELMNGEKGNEIRKNAIDWKNKVEEACTNPSGSSMVNLEKIIELLQTSST</sequence>
<comment type="similarity">
    <text evidence="1 4">Belongs to the UDP-glycosyltransferase family.</text>
</comment>
<reference evidence="7 8" key="1">
    <citation type="journal article" date="2018" name="Mol. Plant">
        <title>The genome of Artemisia annua provides insight into the evolution of Asteraceae family and artemisinin biosynthesis.</title>
        <authorList>
            <person name="Shen Q."/>
            <person name="Zhang L."/>
            <person name="Liao Z."/>
            <person name="Wang S."/>
            <person name="Yan T."/>
            <person name="Shi P."/>
            <person name="Liu M."/>
            <person name="Fu X."/>
            <person name="Pan Q."/>
            <person name="Wang Y."/>
            <person name="Lv Z."/>
            <person name="Lu X."/>
            <person name="Zhang F."/>
            <person name="Jiang W."/>
            <person name="Ma Y."/>
            <person name="Chen M."/>
            <person name="Hao X."/>
            <person name="Li L."/>
            <person name="Tang Y."/>
            <person name="Lv G."/>
            <person name="Zhou Y."/>
            <person name="Sun X."/>
            <person name="Brodelius P.E."/>
            <person name="Rose J.K.C."/>
            <person name="Tang K."/>
        </authorList>
    </citation>
    <scope>NUCLEOTIDE SEQUENCE [LARGE SCALE GENOMIC DNA]</scope>
    <source>
        <strain evidence="8">cv. Huhao1</strain>
        <tissue evidence="7">Leaf</tissue>
    </source>
</reference>
<evidence type="ECO:0000256" key="4">
    <source>
        <dbReference type="RuleBase" id="RU003718"/>
    </source>
</evidence>
<dbReference type="FunFam" id="3.40.50.2000:FF:000065">
    <property type="entry name" value="Glycosyltransferase"/>
    <property type="match status" value="1"/>
</dbReference>
<dbReference type="PANTHER" id="PTHR11926:SF1557">
    <property type="entry name" value="7-DEOXYLOGANETIN GLUCOSYLTRANSFERASE"/>
    <property type="match status" value="1"/>
</dbReference>
<evidence type="ECO:0000313" key="7">
    <source>
        <dbReference type="EMBL" id="PWA38531.1"/>
    </source>
</evidence>
<dbReference type="FunFam" id="3.40.50.2000:FF:000027">
    <property type="entry name" value="Glycosyltransferase"/>
    <property type="match status" value="1"/>
</dbReference>
<dbReference type="PANTHER" id="PTHR11926">
    <property type="entry name" value="GLUCOSYL/GLUCURONOSYL TRANSFERASES"/>
    <property type="match status" value="1"/>
</dbReference>
<evidence type="ECO:0000256" key="1">
    <source>
        <dbReference type="ARBA" id="ARBA00009995"/>
    </source>
</evidence>
<dbReference type="EC" id="2.4.1.-" evidence="5"/>
<evidence type="ECO:0000256" key="3">
    <source>
        <dbReference type="ARBA" id="ARBA00022679"/>
    </source>
</evidence>